<comment type="caution">
    <text evidence="2">The sequence shown here is derived from an EMBL/GenBank/DDBJ whole genome shotgun (WGS) entry which is preliminary data.</text>
</comment>
<keyword evidence="1" id="KW-0812">Transmembrane</keyword>
<feature type="transmembrane region" description="Helical" evidence="1">
    <location>
        <begin position="21"/>
        <end position="38"/>
    </location>
</feature>
<protein>
    <submittedName>
        <fullName evidence="2">Uncharacterized protein</fullName>
    </submittedName>
</protein>
<accession>A0A8J3VFG2</accession>
<keyword evidence="3" id="KW-1185">Reference proteome</keyword>
<dbReference type="RefSeq" id="WP_203909188.1">
    <property type="nucleotide sequence ID" value="NZ_BONY01000018.1"/>
</dbReference>
<feature type="transmembrane region" description="Helical" evidence="1">
    <location>
        <begin position="44"/>
        <end position="61"/>
    </location>
</feature>
<evidence type="ECO:0000313" key="2">
    <source>
        <dbReference type="EMBL" id="GIH05334.1"/>
    </source>
</evidence>
<proteinExistence type="predicted"/>
<name>A0A8J3VFG2_9ACTN</name>
<dbReference type="Proteomes" id="UP000612899">
    <property type="component" value="Unassembled WGS sequence"/>
</dbReference>
<dbReference type="AlphaFoldDB" id="A0A8J3VFG2"/>
<evidence type="ECO:0000313" key="3">
    <source>
        <dbReference type="Proteomes" id="UP000612899"/>
    </source>
</evidence>
<dbReference type="EMBL" id="BONY01000018">
    <property type="protein sequence ID" value="GIH05334.1"/>
    <property type="molecule type" value="Genomic_DNA"/>
</dbReference>
<organism evidence="2 3">
    <name type="scientific">Rhizocola hellebori</name>
    <dbReference type="NCBI Taxonomy" id="1392758"/>
    <lineage>
        <taxon>Bacteria</taxon>
        <taxon>Bacillati</taxon>
        <taxon>Actinomycetota</taxon>
        <taxon>Actinomycetes</taxon>
        <taxon>Micromonosporales</taxon>
        <taxon>Micromonosporaceae</taxon>
        <taxon>Rhizocola</taxon>
    </lineage>
</organism>
<keyword evidence="1" id="KW-1133">Transmembrane helix</keyword>
<sequence length="64" mass="6732">MEPSRRTTIGVRRAHYHPWTPTVLLLVVAVGAAAATALSNGSAVIVLWWMLVGLVSGYAISGSV</sequence>
<keyword evidence="1" id="KW-0472">Membrane</keyword>
<evidence type="ECO:0000256" key="1">
    <source>
        <dbReference type="SAM" id="Phobius"/>
    </source>
</evidence>
<gene>
    <name evidence="2" type="ORF">Rhe02_34010</name>
</gene>
<reference evidence="2" key="1">
    <citation type="submission" date="2021-01" db="EMBL/GenBank/DDBJ databases">
        <title>Whole genome shotgun sequence of Rhizocola hellebori NBRC 109834.</title>
        <authorList>
            <person name="Komaki H."/>
            <person name="Tamura T."/>
        </authorList>
    </citation>
    <scope>NUCLEOTIDE SEQUENCE</scope>
    <source>
        <strain evidence="2">NBRC 109834</strain>
    </source>
</reference>